<evidence type="ECO:0000259" key="8">
    <source>
        <dbReference type="SMART" id="SM00363"/>
    </source>
</evidence>
<reference evidence="10" key="1">
    <citation type="journal article" date="2019" name="Int. J. Syst. Evol. Microbiol.">
        <title>The Global Catalogue of Microorganisms (GCM) 10K type strain sequencing project: providing services to taxonomists for standard genome sequencing and annotation.</title>
        <authorList>
            <consortium name="The Broad Institute Genomics Platform"/>
            <consortium name="The Broad Institute Genome Sequencing Center for Infectious Disease"/>
            <person name="Wu L."/>
            <person name="Ma J."/>
        </authorList>
    </citation>
    <scope>NUCLEOTIDE SEQUENCE [LARGE SCALE GENOMIC DNA]</scope>
    <source>
        <strain evidence="10">CGMCC 1.15928</strain>
    </source>
</reference>
<evidence type="ECO:0000256" key="4">
    <source>
        <dbReference type="ARBA" id="ARBA00023235"/>
    </source>
</evidence>
<dbReference type="InterPro" id="IPR020094">
    <property type="entry name" value="TruA/RsuA/RluB/E/F_N"/>
</dbReference>
<evidence type="ECO:0000256" key="7">
    <source>
        <dbReference type="SAM" id="MobiDB-lite"/>
    </source>
</evidence>
<dbReference type="SMART" id="SM00363">
    <property type="entry name" value="S4"/>
    <property type="match status" value="1"/>
</dbReference>
<evidence type="ECO:0000313" key="10">
    <source>
        <dbReference type="Proteomes" id="UP000628854"/>
    </source>
</evidence>
<dbReference type="PROSITE" id="PS50889">
    <property type="entry name" value="S4"/>
    <property type="match status" value="1"/>
</dbReference>
<comment type="similarity">
    <text evidence="2 6">Belongs to the pseudouridine synthase RsuA family.</text>
</comment>
<keyword evidence="4 6" id="KW-0413">Isomerase</keyword>
<dbReference type="InterPro" id="IPR002942">
    <property type="entry name" value="S4_RNA-bd"/>
</dbReference>
<feature type="compositionally biased region" description="Basic residues" evidence="7">
    <location>
        <begin position="276"/>
        <end position="299"/>
    </location>
</feature>
<dbReference type="Pfam" id="PF00849">
    <property type="entry name" value="PseudoU_synth_2"/>
    <property type="match status" value="1"/>
</dbReference>
<feature type="region of interest" description="Disordered" evidence="7">
    <location>
        <begin position="265"/>
        <end position="299"/>
    </location>
</feature>
<feature type="region of interest" description="Disordered" evidence="7">
    <location>
        <begin position="1"/>
        <end position="29"/>
    </location>
</feature>
<gene>
    <name evidence="9" type="ORF">GCM10011503_06010</name>
</gene>
<evidence type="ECO:0000256" key="3">
    <source>
        <dbReference type="ARBA" id="ARBA00022884"/>
    </source>
</evidence>
<dbReference type="CDD" id="cd00165">
    <property type="entry name" value="S4"/>
    <property type="match status" value="1"/>
</dbReference>
<dbReference type="EMBL" id="BMKF01000001">
    <property type="protein sequence ID" value="GGB60336.1"/>
    <property type="molecule type" value="Genomic_DNA"/>
</dbReference>
<feature type="domain" description="RNA-binding S4" evidence="8">
    <location>
        <begin position="31"/>
        <end position="90"/>
    </location>
</feature>
<dbReference type="PANTHER" id="PTHR47683:SF3">
    <property type="entry name" value="RIBOSOMAL LARGE SUBUNIT PSEUDOURIDINE SYNTHASE B"/>
    <property type="match status" value="1"/>
</dbReference>
<evidence type="ECO:0000256" key="5">
    <source>
        <dbReference type="PROSITE-ProRule" id="PRU00182"/>
    </source>
</evidence>
<keyword evidence="10" id="KW-1185">Reference proteome</keyword>
<dbReference type="NCBIfam" id="TIGR00093">
    <property type="entry name" value="pseudouridine synthase"/>
    <property type="match status" value="1"/>
</dbReference>
<dbReference type="InterPro" id="IPR036986">
    <property type="entry name" value="S4_RNA-bd_sf"/>
</dbReference>
<dbReference type="SUPFAM" id="SSF55120">
    <property type="entry name" value="Pseudouridine synthase"/>
    <property type="match status" value="1"/>
</dbReference>
<evidence type="ECO:0000256" key="2">
    <source>
        <dbReference type="ARBA" id="ARBA00008348"/>
    </source>
</evidence>
<dbReference type="InterPro" id="IPR020103">
    <property type="entry name" value="PsdUridine_synth_cat_dom_sf"/>
</dbReference>
<dbReference type="InterPro" id="IPR042092">
    <property type="entry name" value="PsdUridine_s_RsuA/RluB/E/F_cat"/>
</dbReference>
<dbReference type="EC" id="5.4.99.-" evidence="6"/>
<protein>
    <recommendedName>
        <fullName evidence="6">Pseudouridine synthase</fullName>
        <ecNumber evidence="6">5.4.99.-</ecNumber>
    </recommendedName>
</protein>
<name>A0ABQ1J7K4_9PROT</name>
<comment type="catalytic activity">
    <reaction evidence="1">
        <text>a uridine in RNA = a pseudouridine in RNA</text>
        <dbReference type="Rhea" id="RHEA:48348"/>
        <dbReference type="Rhea" id="RHEA-COMP:12068"/>
        <dbReference type="Rhea" id="RHEA-COMP:12069"/>
        <dbReference type="ChEBI" id="CHEBI:65314"/>
        <dbReference type="ChEBI" id="CHEBI:65315"/>
    </reaction>
</comment>
<sequence length="299" mass="33648">MTDRRETPRPARRTSSPKSKHTAPDDWSEGERIAKWLARAGIASRRESEALIEKGLVTVNGKKLTSPAFKVTGNETIQVRGKKVKQPEATRLWRYHKPSGLITTTIDPAGRRTIFDELPKHLPRVMTVGRLDLTTEGLLLLTNDGELARTLELPRNEFQRSYRARAHGKVTPEKLKELADGITVDRVTYAPIIAELERETGTNNWIRVTLTEGKKREVRRALEAVGLEVNRLIRTHYGPFELGDLPPGGVEEVLPSQLNELLGSYLPARKPTGRPSQKRARGGQRAGQRRTPSKPRHHQ</sequence>
<dbReference type="PROSITE" id="PS01149">
    <property type="entry name" value="PSI_RSU"/>
    <property type="match status" value="1"/>
</dbReference>
<accession>A0ABQ1J7K4</accession>
<dbReference type="InterPro" id="IPR006145">
    <property type="entry name" value="PsdUridine_synth_RsuA/RluA"/>
</dbReference>
<evidence type="ECO:0000256" key="1">
    <source>
        <dbReference type="ARBA" id="ARBA00000073"/>
    </source>
</evidence>
<proteinExistence type="inferred from homology"/>
<comment type="caution">
    <text evidence="9">The sequence shown here is derived from an EMBL/GenBank/DDBJ whole genome shotgun (WGS) entry which is preliminary data.</text>
</comment>
<dbReference type="SUPFAM" id="SSF55174">
    <property type="entry name" value="Alpha-L RNA-binding motif"/>
    <property type="match status" value="1"/>
</dbReference>
<dbReference type="Pfam" id="PF01479">
    <property type="entry name" value="S4"/>
    <property type="match status" value="1"/>
</dbReference>
<evidence type="ECO:0000256" key="6">
    <source>
        <dbReference type="RuleBase" id="RU003887"/>
    </source>
</evidence>
<dbReference type="InterPro" id="IPR018496">
    <property type="entry name" value="PsdUridine_synth_RsuA/RluB_CS"/>
</dbReference>
<dbReference type="Gene3D" id="3.10.290.10">
    <property type="entry name" value="RNA-binding S4 domain"/>
    <property type="match status" value="1"/>
</dbReference>
<dbReference type="Gene3D" id="3.30.70.580">
    <property type="entry name" value="Pseudouridine synthase I, catalytic domain, N-terminal subdomain"/>
    <property type="match status" value="1"/>
</dbReference>
<dbReference type="Proteomes" id="UP000628854">
    <property type="component" value="Unassembled WGS sequence"/>
</dbReference>
<organism evidence="9 10">
    <name type="scientific">Henriciella pelagia</name>
    <dbReference type="NCBI Taxonomy" id="1977912"/>
    <lineage>
        <taxon>Bacteria</taxon>
        <taxon>Pseudomonadati</taxon>
        <taxon>Pseudomonadota</taxon>
        <taxon>Alphaproteobacteria</taxon>
        <taxon>Hyphomonadales</taxon>
        <taxon>Hyphomonadaceae</taxon>
        <taxon>Henriciella</taxon>
    </lineage>
</organism>
<dbReference type="InterPro" id="IPR050343">
    <property type="entry name" value="RsuA_PseudoU_synthase"/>
</dbReference>
<dbReference type="PANTHER" id="PTHR47683">
    <property type="entry name" value="PSEUDOURIDINE SYNTHASE FAMILY PROTEIN-RELATED"/>
    <property type="match status" value="1"/>
</dbReference>
<dbReference type="RefSeq" id="WP_084393657.1">
    <property type="nucleotide sequence ID" value="NZ_BMKF01000001.1"/>
</dbReference>
<dbReference type="InterPro" id="IPR000748">
    <property type="entry name" value="PsdUridine_synth_RsuA/RluB/E/F"/>
</dbReference>
<keyword evidence="3 5" id="KW-0694">RNA-binding</keyword>
<evidence type="ECO:0000313" key="9">
    <source>
        <dbReference type="EMBL" id="GGB60336.1"/>
    </source>
</evidence>
<dbReference type="Gene3D" id="3.30.70.1560">
    <property type="entry name" value="Alpha-L RNA-binding motif"/>
    <property type="match status" value="1"/>
</dbReference>